<comment type="similarity">
    <text evidence="3">Belongs to the NEMF family.</text>
</comment>
<dbReference type="PANTHER" id="PTHR15239">
    <property type="entry name" value="NUCLEAR EXPORT MEDIATOR FACTOR NEMF"/>
    <property type="match status" value="1"/>
</dbReference>
<sequence length="1049" mass="119033">MKTTFTTVDLLAIVAELQERVIGMRVVQVYDVDSKTYLIKLQKPDQKCMLLVESGARLHTTEYEWPKSPAPSGFSMKLRKHLRNKRIEAVQQLGVDRIVDLTFGSGEAQHHVILELYDRGNIVLTDHSYTILNILRPRKEGEDVRFAVHETYPADRPRLPKSPLSTEDLKNALSSAKENTPLKKILNPLLDCGGGVLDHELLEAGFRTGAKLGQDLKINDDLTQLHKAATRAQAVVTEWAKRPFQEGYIIKKIEQRKKGDGTMEEVPIYQEFMPFLFAQYAQSPNERFPTFNEACDEYFSKMEAGKIDQKAVQKEKEALKKLENVKRDHERRLQDLSCTQKTNELHGHMIELNKDLVDKAILVVRSAVANQIDWKQIKELLAEAQARGDTVALAIKQLKLESNSIILSLSNPYDCEEDDILLDSDEEREEGNDSTKMRPMTVDIDLDLSAMANARRYFDQKRQAARKEQKTIDASAKVLQITTKKTNETLREVAAISNINKARKVHWFEKFLWFISSENYLVIGGRDSQMNELLVKRHLHHQDVYVHAEMHGAPSVIIKNPTGKEPPPKTLHEAGIMALCYSRAWDEKVVTSAWWVWGNQVSKTAPSGEYLTTGAFMIRGKKNFLPPSHLIYGFGFLFRLEEESIARHVGERRVRSLEEDEVKDAMSSLSVADTDDHSDLLLEEENGLMEKNKEENEDTTLQSMKEESDDEEDEKGSREQIDNKFGTEVKEDEKIIEFPDTVVDITHIGGDQFSIRARTVSTMSQLSVQSGGTEEDNEVVYLGDNQPVIINRKINSNNEFNKGKKGSRTNSKIAKRQIEQKSVEEQKCHQDIDSKGSAPKRGQRSKMKKMKKYRDQDEEEREMRMRLLQSAGNNTDQKKGKTVKKDGKEVKGKGIGTKPSAKPRACNQPREESEAHITQQDQLHTEDIITNKEENQDEEDEDESSQIADDLNIINTLTAIPVAEDELLYTIPMVAPYTAMANFKYKVKLTPGPGKKGKACKTAVALFLGDKSATPREKELLRAVRDQDLARNLPGKVKVSAPNITKIRK</sequence>
<evidence type="ECO:0000256" key="3">
    <source>
        <dbReference type="ARBA" id="ARBA00008318"/>
    </source>
</evidence>
<reference evidence="11" key="2">
    <citation type="submission" date="2024-01" db="EMBL/GenBank/DDBJ databases">
        <authorList>
            <person name="He J."/>
            <person name="Wang M."/>
            <person name="Zheng J."/>
            <person name="Liu Z."/>
        </authorList>
    </citation>
    <scope>NUCLEOTIDE SEQUENCE</scope>
    <source>
        <strain evidence="11">ZL_2023a</strain>
        <tissue evidence="11">Muscle</tissue>
    </source>
</reference>
<protein>
    <recommendedName>
        <fullName evidence="13">Serologically defined colon cancer antigen 1</fullName>
    </recommendedName>
</protein>
<dbReference type="EMBL" id="JARKIK010000033">
    <property type="protein sequence ID" value="KAK8740563.1"/>
    <property type="molecule type" value="Genomic_DNA"/>
</dbReference>
<feature type="coiled-coil region" evidence="7">
    <location>
        <begin position="312"/>
        <end position="339"/>
    </location>
</feature>
<comment type="subcellular location">
    <subcellularLocation>
        <location evidence="2">Cytoplasm</location>
    </subcellularLocation>
    <subcellularLocation>
        <location evidence="1">Nucleus</location>
    </subcellularLocation>
</comment>
<evidence type="ECO:0000256" key="6">
    <source>
        <dbReference type="ARBA" id="ARBA00023242"/>
    </source>
</evidence>
<comment type="caution">
    <text evidence="11">The sequence shown here is derived from an EMBL/GenBank/DDBJ whole genome shotgun (WGS) entry which is preliminary data.</text>
</comment>
<dbReference type="FunFam" id="2.30.310.10:FF:000001">
    <property type="entry name" value="Nuclear export mediator factor Nemf"/>
    <property type="match status" value="1"/>
</dbReference>
<proteinExistence type="inferred from homology"/>
<feature type="region of interest" description="Disordered" evidence="8">
    <location>
        <begin position="797"/>
        <end position="926"/>
    </location>
</feature>
<keyword evidence="6" id="KW-0539">Nucleus</keyword>
<accession>A0AAW0XRI1</accession>
<dbReference type="InterPro" id="IPR008532">
    <property type="entry name" value="NFACT_RNA-bd"/>
</dbReference>
<dbReference type="GO" id="GO:0043023">
    <property type="term" value="F:ribosomal large subunit binding"/>
    <property type="evidence" value="ECO:0007669"/>
    <property type="project" value="TreeGrafter"/>
</dbReference>
<dbReference type="AlphaFoldDB" id="A0AAW0XRI1"/>
<evidence type="ECO:0000256" key="4">
    <source>
        <dbReference type="ARBA" id="ARBA00022490"/>
    </source>
</evidence>
<keyword evidence="12" id="KW-1185">Reference proteome</keyword>
<evidence type="ECO:0000256" key="2">
    <source>
        <dbReference type="ARBA" id="ARBA00004496"/>
    </source>
</evidence>
<dbReference type="Pfam" id="PF11923">
    <property type="entry name" value="NFACT-C"/>
    <property type="match status" value="1"/>
</dbReference>
<name>A0AAW0XRI1_CHEQU</name>
<evidence type="ECO:0000256" key="1">
    <source>
        <dbReference type="ARBA" id="ARBA00004123"/>
    </source>
</evidence>
<dbReference type="GO" id="GO:0000049">
    <property type="term" value="F:tRNA binding"/>
    <property type="evidence" value="ECO:0007669"/>
    <property type="project" value="TreeGrafter"/>
</dbReference>
<gene>
    <name evidence="11" type="ORF">OTU49_002969</name>
</gene>
<feature type="compositionally biased region" description="Basic residues" evidence="8">
    <location>
        <begin position="841"/>
        <end position="852"/>
    </location>
</feature>
<dbReference type="GO" id="GO:0005737">
    <property type="term" value="C:cytoplasm"/>
    <property type="evidence" value="ECO:0007669"/>
    <property type="project" value="UniProtKB-SubCell"/>
</dbReference>
<dbReference type="GO" id="GO:0072344">
    <property type="term" value="P:rescue of stalled ribosome"/>
    <property type="evidence" value="ECO:0007669"/>
    <property type="project" value="TreeGrafter"/>
</dbReference>
<evidence type="ECO:0000256" key="7">
    <source>
        <dbReference type="SAM" id="Coils"/>
    </source>
</evidence>
<evidence type="ECO:0000259" key="9">
    <source>
        <dbReference type="Pfam" id="PF05670"/>
    </source>
</evidence>
<dbReference type="GO" id="GO:0005634">
    <property type="term" value="C:nucleus"/>
    <property type="evidence" value="ECO:0007669"/>
    <property type="project" value="UniProtKB-SubCell"/>
</dbReference>
<dbReference type="Gene3D" id="2.30.310.10">
    <property type="entry name" value="ibrinogen binding protein from staphylococcus aureus domain"/>
    <property type="match status" value="1"/>
</dbReference>
<evidence type="ECO:0000313" key="12">
    <source>
        <dbReference type="Proteomes" id="UP001445076"/>
    </source>
</evidence>
<dbReference type="PANTHER" id="PTHR15239:SF6">
    <property type="entry name" value="RIBOSOME QUALITY CONTROL COMPLEX SUBUNIT NEMF"/>
    <property type="match status" value="1"/>
</dbReference>
<feature type="compositionally biased region" description="Basic and acidic residues" evidence="8">
    <location>
        <begin position="816"/>
        <end position="834"/>
    </location>
</feature>
<evidence type="ECO:0000256" key="8">
    <source>
        <dbReference type="SAM" id="MobiDB-lite"/>
    </source>
</evidence>
<evidence type="ECO:0000256" key="5">
    <source>
        <dbReference type="ARBA" id="ARBA00023054"/>
    </source>
</evidence>
<dbReference type="Proteomes" id="UP001445076">
    <property type="component" value="Unassembled WGS sequence"/>
</dbReference>
<keyword evidence="4" id="KW-0963">Cytoplasm</keyword>
<dbReference type="InterPro" id="IPR051608">
    <property type="entry name" value="RQC_Subunit_NEMF"/>
</dbReference>
<dbReference type="EMBL" id="JARKIK010000033">
    <property type="protein sequence ID" value="KAK8740564.1"/>
    <property type="molecule type" value="Genomic_DNA"/>
</dbReference>
<dbReference type="NCBIfam" id="NF041120">
    <property type="entry name" value="RqcH_arch"/>
    <property type="match status" value="1"/>
</dbReference>
<feature type="domain" description="NFACT protein C-terminal" evidence="10">
    <location>
        <begin position="949"/>
        <end position="1040"/>
    </location>
</feature>
<evidence type="ECO:0008006" key="13">
    <source>
        <dbReference type="Google" id="ProtNLM"/>
    </source>
</evidence>
<dbReference type="InterPro" id="IPR021846">
    <property type="entry name" value="NFACT-C"/>
</dbReference>
<reference evidence="11 12" key="1">
    <citation type="journal article" date="2024" name="BMC Genomics">
        <title>Genome assembly of redclaw crayfish (Cherax quadricarinatus) provides insights into its immune adaptation and hypoxia tolerance.</title>
        <authorList>
            <person name="Liu Z."/>
            <person name="Zheng J."/>
            <person name="Li H."/>
            <person name="Fang K."/>
            <person name="Wang S."/>
            <person name="He J."/>
            <person name="Zhou D."/>
            <person name="Weng S."/>
            <person name="Chi M."/>
            <person name="Gu Z."/>
            <person name="He J."/>
            <person name="Li F."/>
            <person name="Wang M."/>
        </authorList>
    </citation>
    <scope>NUCLEOTIDE SEQUENCE [LARGE SCALE GENOMIC DNA]</scope>
    <source>
        <strain evidence="11">ZL_2023a</strain>
    </source>
</reference>
<feature type="compositionally biased region" description="Basic and acidic residues" evidence="8">
    <location>
        <begin position="876"/>
        <end position="892"/>
    </location>
</feature>
<keyword evidence="5 7" id="KW-0175">Coiled coil</keyword>
<dbReference type="GO" id="GO:1990116">
    <property type="term" value="P:ribosome-associated ubiquitin-dependent protein catabolic process"/>
    <property type="evidence" value="ECO:0007669"/>
    <property type="project" value="TreeGrafter"/>
</dbReference>
<feature type="region of interest" description="Disordered" evidence="8">
    <location>
        <begin position="685"/>
        <end position="726"/>
    </location>
</feature>
<feature type="compositionally biased region" description="Basic and acidic residues" evidence="8">
    <location>
        <begin position="715"/>
        <end position="726"/>
    </location>
</feature>
<feature type="domain" description="NFACT RNA-binding" evidence="9">
    <location>
        <begin position="510"/>
        <end position="620"/>
    </location>
</feature>
<dbReference type="Pfam" id="PF05833">
    <property type="entry name" value="NFACT_N"/>
    <property type="match status" value="1"/>
</dbReference>
<dbReference type="GO" id="GO:1990112">
    <property type="term" value="C:RQC complex"/>
    <property type="evidence" value="ECO:0007669"/>
    <property type="project" value="TreeGrafter"/>
</dbReference>
<dbReference type="Pfam" id="PF05670">
    <property type="entry name" value="NFACT-R_1"/>
    <property type="match status" value="1"/>
</dbReference>
<evidence type="ECO:0000313" key="11">
    <source>
        <dbReference type="EMBL" id="KAK8740564.1"/>
    </source>
</evidence>
<organism evidence="11 12">
    <name type="scientific">Cherax quadricarinatus</name>
    <name type="common">Australian red claw crayfish</name>
    <dbReference type="NCBI Taxonomy" id="27406"/>
    <lineage>
        <taxon>Eukaryota</taxon>
        <taxon>Metazoa</taxon>
        <taxon>Ecdysozoa</taxon>
        <taxon>Arthropoda</taxon>
        <taxon>Crustacea</taxon>
        <taxon>Multicrustacea</taxon>
        <taxon>Malacostraca</taxon>
        <taxon>Eumalacostraca</taxon>
        <taxon>Eucarida</taxon>
        <taxon>Decapoda</taxon>
        <taxon>Pleocyemata</taxon>
        <taxon>Astacidea</taxon>
        <taxon>Parastacoidea</taxon>
        <taxon>Parastacidae</taxon>
        <taxon>Cherax</taxon>
    </lineage>
</organism>
<evidence type="ECO:0000259" key="10">
    <source>
        <dbReference type="Pfam" id="PF11923"/>
    </source>
</evidence>